<sequence>MSEDIVSKALELLEKDSEFQVNSDLHQFYKKFSEVIKNVRNTYKDCDTIEKVKSNVKKCYNIEEINNAWKNVSPESKYPPGISYTYCDFIVYWLYGKIKECNSDNFCINWLYSNLEMFWENSYCCEKEKVNKEKEASIKKNECQGKENCQEKEKRQEKDEYRCKRKIVKEFDLKVLKNMKNLYDFLKYYNIIRNKLNGKKSDTDVYCKYISHNFDIYHYMHREDENNVIKKYSELLQLFKSTFKDEDVLSEIKKKCNNTNLLATTEVGAKNEVTSTPKYDKTYRHVIVDFPKYVKDTPTEIDDILGETISYKLYKEFDSDEYPVDLKKNNCDKFNEVDSTYKTESENICKGIIRNNQNFFKINSTIKHNERCVHYRNWVYYKIWKMFSSKNNYNDAGKVIGKFAELQNDIIKNSEKTFCQYSLIFTDLGELNDKKEEKDLYDYFKSYSFIEKNISAEVVNDKFKYSKYLTYIINLYNKHKKEGECCDSLFGVHPLCHHYFRCEEEYDPNGLLSILNGTLKLADKKKGKNIPVVIIGDDPIPTDANPNDVMNIQYGRCSKVYYPKDLGIEPSLRCDYKAPYSHYEKFVSKLTEVKKKESKEPIEVTASTPMNDSVTSISVEKESNPVYFKIGTSAALVLGVLFIFFLYYKFTPFGLLFRKRGRRISSIEDDFHEEYMQQFSTHDSEYEDVHSHNRRIKIAYHRT</sequence>
<keyword evidence="1" id="KW-0812">Transmembrane</keyword>
<protein>
    <submittedName>
        <fullName evidence="2">PIR protein</fullName>
    </submittedName>
</protein>
<keyword evidence="1" id="KW-0472">Membrane</keyword>
<keyword evidence="1" id="KW-1133">Transmembrane helix</keyword>
<dbReference type="AlphaFoldDB" id="A0A1D3JFP1"/>
<proteinExistence type="predicted"/>
<evidence type="ECO:0000313" key="3">
    <source>
        <dbReference type="Proteomes" id="UP000242942"/>
    </source>
</evidence>
<dbReference type="EMBL" id="FLRI01000542">
    <property type="protein sequence ID" value="SBT84564.1"/>
    <property type="molecule type" value="Genomic_DNA"/>
</dbReference>
<keyword evidence="3" id="KW-1185">Reference proteome</keyword>
<evidence type="ECO:0000256" key="1">
    <source>
        <dbReference type="SAM" id="Phobius"/>
    </source>
</evidence>
<dbReference type="OrthoDB" id="386971at2759"/>
<accession>A0A1D3JFP1</accession>
<name>A0A1D3JFP1_PLAOA</name>
<dbReference type="VEuPathDB" id="PlasmoDB:PocGH01_00207100"/>
<organism evidence="2 3">
    <name type="scientific">Plasmodium ovale</name>
    <name type="common">malaria parasite P. ovale</name>
    <dbReference type="NCBI Taxonomy" id="36330"/>
    <lineage>
        <taxon>Eukaryota</taxon>
        <taxon>Sar</taxon>
        <taxon>Alveolata</taxon>
        <taxon>Apicomplexa</taxon>
        <taxon>Aconoidasida</taxon>
        <taxon>Haemosporida</taxon>
        <taxon>Plasmodiidae</taxon>
        <taxon>Plasmodium</taxon>
        <taxon>Plasmodium (Plasmodium)</taxon>
    </lineage>
</organism>
<evidence type="ECO:0000313" key="2">
    <source>
        <dbReference type="EMBL" id="SBT84564.1"/>
    </source>
</evidence>
<gene>
    <name evidence="2" type="primary">PocGH01_00207100</name>
    <name evidence="2" type="ORF">POCGH01_00207100</name>
</gene>
<dbReference type="Proteomes" id="UP000242942">
    <property type="component" value="Unassembled WGS sequence"/>
</dbReference>
<dbReference type="Pfam" id="PF05795">
    <property type="entry name" value="Plasmodium_Vir"/>
    <property type="match status" value="1"/>
</dbReference>
<dbReference type="InterPro" id="IPR008780">
    <property type="entry name" value="Plasmodium_Vir"/>
</dbReference>
<dbReference type="VEuPathDB" id="PlasmoDB:POWCR01_000084500"/>
<feature type="transmembrane region" description="Helical" evidence="1">
    <location>
        <begin position="626"/>
        <end position="650"/>
    </location>
</feature>
<reference evidence="2 3" key="1">
    <citation type="submission" date="2016-06" db="EMBL/GenBank/DDBJ databases">
        <authorList>
            <consortium name="Pathogen Informatics"/>
        </authorList>
    </citation>
    <scope>NUCLEOTIDE SEQUENCE [LARGE SCALE GENOMIC DNA]</scope>
    <source>
        <strain evidence="2">PocGH01</strain>
    </source>
</reference>